<name>A0ABT7RVL7_9NOCA</name>
<dbReference type="Proteomes" id="UP001233164">
    <property type="component" value="Unassembled WGS sequence"/>
</dbReference>
<proteinExistence type="predicted"/>
<evidence type="ECO:0000313" key="2">
    <source>
        <dbReference type="Proteomes" id="UP001233164"/>
    </source>
</evidence>
<gene>
    <name evidence="1" type="ORF">QT969_25765</name>
</gene>
<comment type="caution">
    <text evidence="1">The sequence shown here is derived from an EMBL/GenBank/DDBJ whole genome shotgun (WGS) entry which is preliminary data.</text>
</comment>
<reference evidence="1 2" key="1">
    <citation type="submission" date="2023-06" db="EMBL/GenBank/DDBJ databases">
        <title>Rhodococcus indonesiensis sp. nov a new member of the Rhodococcus ruber lineage isolated from a sediment of neutral hot spring.</title>
        <authorList>
            <person name="Kusuma A.B."/>
            <person name="Fenylestari G."/>
            <person name="Ammar F."/>
            <person name="Nouioui I."/>
            <person name="Goodfellow M."/>
        </authorList>
    </citation>
    <scope>NUCLEOTIDE SEQUENCE [LARGE SCALE GENOMIC DNA]</scope>
    <source>
        <strain evidence="1 2">CSLK01-03</strain>
    </source>
</reference>
<sequence>MLPHSFDEAYEAPKFVPLTHRCIHGRVHPDVVSLMCCHFFGSVLVPTPRESAYPEHDRYAIVWCGNNTPGESGFSLFLNEQRAERVWRGRTSFCPLAAKGQCRNNHFLHIVLPQAPIEEQAA</sequence>
<dbReference type="EMBL" id="JAUBOF010000223">
    <property type="protein sequence ID" value="MDM7491690.1"/>
    <property type="molecule type" value="Genomic_DNA"/>
</dbReference>
<accession>A0ABT7RVL7</accession>
<organism evidence="1 2">
    <name type="scientific">Rhodococcus indonesiensis</name>
    <dbReference type="NCBI Taxonomy" id="3055869"/>
    <lineage>
        <taxon>Bacteria</taxon>
        <taxon>Bacillati</taxon>
        <taxon>Actinomycetota</taxon>
        <taxon>Actinomycetes</taxon>
        <taxon>Mycobacteriales</taxon>
        <taxon>Nocardiaceae</taxon>
        <taxon>Rhodococcus</taxon>
    </lineage>
</organism>
<dbReference type="RefSeq" id="WP_289382587.1">
    <property type="nucleotide sequence ID" value="NZ_JAUBOF010000223.1"/>
</dbReference>
<protein>
    <submittedName>
        <fullName evidence="1">Uncharacterized protein</fullName>
    </submittedName>
</protein>
<evidence type="ECO:0000313" key="1">
    <source>
        <dbReference type="EMBL" id="MDM7491690.1"/>
    </source>
</evidence>
<keyword evidence="2" id="KW-1185">Reference proteome</keyword>